<feature type="domain" description="Peptidase A1" evidence="6">
    <location>
        <begin position="95"/>
        <end position="441"/>
    </location>
</feature>
<dbReference type="Gene3D" id="2.40.70.10">
    <property type="entry name" value="Acid Proteases"/>
    <property type="match status" value="2"/>
</dbReference>
<reference evidence="7" key="2">
    <citation type="submission" date="2017-06" db="EMBL/GenBank/DDBJ databases">
        <title>The pomegranate genome and the genomics of punicalagin biosynthesis.</title>
        <authorList>
            <person name="Xu C."/>
        </authorList>
    </citation>
    <scope>NUCLEOTIDE SEQUENCE [LARGE SCALE GENOMIC DNA]</scope>
    <source>
        <tissue evidence="7">Fresh leaf</tissue>
    </source>
</reference>
<dbReference type="PANTHER" id="PTHR47967:SF70">
    <property type="entry name" value="ASPARTIC PROTEINASE CDR1-LIKE"/>
    <property type="match status" value="1"/>
</dbReference>
<evidence type="ECO:0000313" key="8">
    <source>
        <dbReference type="Proteomes" id="UP000197138"/>
    </source>
</evidence>
<reference evidence="8" key="1">
    <citation type="journal article" date="2017" name="Plant J.">
        <title>The pomegranate (Punica granatum L.) genome and the genomics of punicalagin biosynthesis.</title>
        <authorList>
            <person name="Qin G."/>
            <person name="Xu C."/>
            <person name="Ming R."/>
            <person name="Tang H."/>
            <person name="Guyot R."/>
            <person name="Kramer E.M."/>
            <person name="Hu Y."/>
            <person name="Yi X."/>
            <person name="Qi Y."/>
            <person name="Xu X."/>
            <person name="Gao Z."/>
            <person name="Pan H."/>
            <person name="Jian J."/>
            <person name="Tian Y."/>
            <person name="Yue Z."/>
            <person name="Xu Y."/>
        </authorList>
    </citation>
    <scope>NUCLEOTIDE SEQUENCE [LARGE SCALE GENOMIC DNA]</scope>
    <source>
        <strain evidence="8">cv. Dabenzi</strain>
    </source>
</reference>
<proteinExistence type="inferred from homology"/>
<organism evidence="7 8">
    <name type="scientific">Punica granatum</name>
    <name type="common">Pomegranate</name>
    <dbReference type="NCBI Taxonomy" id="22663"/>
    <lineage>
        <taxon>Eukaryota</taxon>
        <taxon>Viridiplantae</taxon>
        <taxon>Streptophyta</taxon>
        <taxon>Embryophyta</taxon>
        <taxon>Tracheophyta</taxon>
        <taxon>Spermatophyta</taxon>
        <taxon>Magnoliopsida</taxon>
        <taxon>eudicotyledons</taxon>
        <taxon>Gunneridae</taxon>
        <taxon>Pentapetalae</taxon>
        <taxon>rosids</taxon>
        <taxon>malvids</taxon>
        <taxon>Myrtales</taxon>
        <taxon>Lythraceae</taxon>
        <taxon>Punica</taxon>
    </lineage>
</organism>
<evidence type="ECO:0000256" key="2">
    <source>
        <dbReference type="ARBA" id="ARBA00022670"/>
    </source>
</evidence>
<dbReference type="OrthoDB" id="1072226at2759"/>
<reference evidence="10" key="4">
    <citation type="submission" date="2025-04" db="UniProtKB">
        <authorList>
            <consortium name="RefSeq"/>
        </authorList>
    </citation>
    <scope>IDENTIFICATION</scope>
    <source>
        <tissue evidence="10">Leaf</tissue>
    </source>
</reference>
<sequence>MVVAFSPNMIFYYLAIHSIVCFIPSESIGFTLRLIPRFSPESPLYPGNLTFEEQLDQAIELSKSRANYIDFLSTPESSLSPDNIRFWVRPDNFFYTTEVTLGTPTSPQQLLVDTGSGLIWTQCAPCINCYDQSIPIFNRDQSRTYSKVPCDDPICARHKCLNGECVYQTNYAGGAVSRGLVSKETFTFTTDQGLVRVPNIVFGCGNDNQKFAFDGRRISGILGLDMGPDSLTMQLFNQIQGRFSYCLVYSKAEMTASSPLRFGEDTVLPPRPDIRTISIVKQRRFKNIYVKLVDVSVGDKRLGFPPGTFDLDTNTGLGGCLFDTGALGMYFNQGPYDAVMKEFDDHFSSFGLKRISVGKDLRYCYNYHPKFRAYAKMTLHFPTADYVVEPTYLYFHYERKGYFCVGVFIYPGQQQKTIIGSWLQQDMRLLYDLNFGVVRFMPENCAADQ</sequence>
<dbReference type="InterPro" id="IPR034161">
    <property type="entry name" value="Pepsin-like_plant"/>
</dbReference>
<comment type="similarity">
    <text evidence="1">Belongs to the peptidase A1 family.</text>
</comment>
<dbReference type="Proteomes" id="UP000515151">
    <property type="component" value="Chromosome 7"/>
</dbReference>
<dbReference type="RefSeq" id="XP_031405829.1">
    <property type="nucleotide sequence ID" value="XM_031549969.1"/>
</dbReference>
<dbReference type="PROSITE" id="PS51767">
    <property type="entry name" value="PEPTIDASE_A1"/>
    <property type="match status" value="1"/>
</dbReference>
<dbReference type="GO" id="GO:0006508">
    <property type="term" value="P:proteolysis"/>
    <property type="evidence" value="ECO:0007669"/>
    <property type="project" value="UniProtKB-KW"/>
</dbReference>
<dbReference type="SUPFAM" id="SSF50630">
    <property type="entry name" value="Acid proteases"/>
    <property type="match status" value="1"/>
</dbReference>
<keyword evidence="2" id="KW-0645">Protease</keyword>
<dbReference type="GeneID" id="116214586"/>
<dbReference type="InterPro" id="IPR051708">
    <property type="entry name" value="Plant_Aspart_Prot_A1"/>
</dbReference>
<dbReference type="Proteomes" id="UP000197138">
    <property type="component" value="Unassembled WGS sequence"/>
</dbReference>
<keyword evidence="5" id="KW-0325">Glycoprotein</keyword>
<gene>
    <name evidence="10" type="primary">LOC116214586</name>
    <name evidence="7" type="ORF">CDL15_Pgr002509</name>
</gene>
<reference evidence="9" key="3">
    <citation type="journal article" date="2020" name="Plant Biotechnol. J.">
        <title>The pomegranate (Punica granatum L.) draft genome dissects genetic divergence between soft- and hard-seeded cultivars.</title>
        <authorList>
            <person name="Luo X."/>
            <person name="Li H."/>
            <person name="Wu Z."/>
            <person name="Yao W."/>
            <person name="Zhao P."/>
            <person name="Cao D."/>
            <person name="Yu H."/>
            <person name="Li K."/>
            <person name="Poudel K."/>
            <person name="Zhao D."/>
            <person name="Zhang F."/>
            <person name="Xia X."/>
            <person name="Chen L."/>
            <person name="Wang Q."/>
            <person name="Jing D."/>
            <person name="Cao S."/>
        </authorList>
    </citation>
    <scope>NUCLEOTIDE SEQUENCE [LARGE SCALE GENOMIC DNA]</scope>
</reference>
<accession>A0A218XWS8</accession>
<dbReference type="PANTHER" id="PTHR47967">
    <property type="entry name" value="OS07G0603500 PROTEIN-RELATED"/>
    <property type="match status" value="1"/>
</dbReference>
<protein>
    <submittedName>
        <fullName evidence="10">Aspartic proteinase nepenthesin-1-like</fullName>
    </submittedName>
</protein>
<dbReference type="GO" id="GO:0004190">
    <property type="term" value="F:aspartic-type endopeptidase activity"/>
    <property type="evidence" value="ECO:0007669"/>
    <property type="project" value="UniProtKB-KW"/>
</dbReference>
<evidence type="ECO:0000313" key="7">
    <source>
        <dbReference type="EMBL" id="OWM88742.1"/>
    </source>
</evidence>
<dbReference type="InterPro" id="IPR032861">
    <property type="entry name" value="TAXi_N"/>
</dbReference>
<dbReference type="InterPro" id="IPR033121">
    <property type="entry name" value="PEPTIDASE_A1"/>
</dbReference>
<dbReference type="Pfam" id="PF14543">
    <property type="entry name" value="TAXi_N"/>
    <property type="match status" value="1"/>
</dbReference>
<evidence type="ECO:0000256" key="1">
    <source>
        <dbReference type="ARBA" id="ARBA00007447"/>
    </source>
</evidence>
<dbReference type="GO" id="GO:0005576">
    <property type="term" value="C:extracellular region"/>
    <property type="evidence" value="ECO:0007669"/>
    <property type="project" value="TreeGrafter"/>
</dbReference>
<keyword evidence="3" id="KW-0064">Aspartyl protease</keyword>
<evidence type="ECO:0000256" key="5">
    <source>
        <dbReference type="ARBA" id="ARBA00023180"/>
    </source>
</evidence>
<evidence type="ECO:0000313" key="10">
    <source>
        <dbReference type="RefSeq" id="XP_031405829.1"/>
    </source>
</evidence>
<evidence type="ECO:0000313" key="9">
    <source>
        <dbReference type="Proteomes" id="UP000515151"/>
    </source>
</evidence>
<dbReference type="EMBL" id="MTKT01000790">
    <property type="protein sequence ID" value="OWM88742.1"/>
    <property type="molecule type" value="Genomic_DNA"/>
</dbReference>
<dbReference type="Pfam" id="PF14541">
    <property type="entry name" value="TAXi_C"/>
    <property type="match status" value="1"/>
</dbReference>
<dbReference type="InterPro" id="IPR021109">
    <property type="entry name" value="Peptidase_aspartic_dom_sf"/>
</dbReference>
<keyword evidence="9" id="KW-1185">Reference proteome</keyword>
<evidence type="ECO:0000256" key="4">
    <source>
        <dbReference type="ARBA" id="ARBA00022801"/>
    </source>
</evidence>
<evidence type="ECO:0000259" key="6">
    <source>
        <dbReference type="PROSITE" id="PS51767"/>
    </source>
</evidence>
<name>A0A218XWS8_PUNGR</name>
<dbReference type="InterPro" id="IPR032799">
    <property type="entry name" value="TAXi_C"/>
</dbReference>
<dbReference type="CDD" id="cd05476">
    <property type="entry name" value="pepsin_A_like_plant"/>
    <property type="match status" value="1"/>
</dbReference>
<keyword evidence="4" id="KW-0378">Hydrolase</keyword>
<evidence type="ECO:0000256" key="3">
    <source>
        <dbReference type="ARBA" id="ARBA00022750"/>
    </source>
</evidence>
<dbReference type="AlphaFoldDB" id="A0A218XWS8"/>